<accession>A0A2K3LF08</accession>
<dbReference type="Proteomes" id="UP000236291">
    <property type="component" value="Unassembled WGS sequence"/>
</dbReference>
<protein>
    <submittedName>
        <fullName evidence="1">Uncharacterized protein</fullName>
    </submittedName>
</protein>
<evidence type="ECO:0000313" key="1">
    <source>
        <dbReference type="EMBL" id="PNX77115.1"/>
    </source>
</evidence>
<gene>
    <name evidence="1" type="ORF">L195_g033077</name>
</gene>
<reference evidence="1 2" key="1">
    <citation type="journal article" date="2014" name="Am. J. Bot.">
        <title>Genome assembly and annotation for red clover (Trifolium pratense; Fabaceae).</title>
        <authorList>
            <person name="Istvanek J."/>
            <person name="Jaros M."/>
            <person name="Krenek A."/>
            <person name="Repkova J."/>
        </authorList>
    </citation>
    <scope>NUCLEOTIDE SEQUENCE [LARGE SCALE GENOMIC DNA]</scope>
    <source>
        <strain evidence="2">cv. Tatra</strain>
        <tissue evidence="1">Young leaves</tissue>
    </source>
</reference>
<reference evidence="1 2" key="2">
    <citation type="journal article" date="2017" name="Front. Plant Sci.">
        <title>Gene Classification and Mining of Molecular Markers Useful in Red Clover (Trifolium pratense) Breeding.</title>
        <authorList>
            <person name="Istvanek J."/>
            <person name="Dluhosova J."/>
            <person name="Dluhos P."/>
            <person name="Patkova L."/>
            <person name="Nedelnik J."/>
            <person name="Repkova J."/>
        </authorList>
    </citation>
    <scope>NUCLEOTIDE SEQUENCE [LARGE SCALE GENOMIC DNA]</scope>
    <source>
        <strain evidence="2">cv. Tatra</strain>
        <tissue evidence="1">Young leaves</tissue>
    </source>
</reference>
<sequence>MVERVVRVLIRVNTLKQLREGKEKLHCRWIIELSSYSCVQRNYATLADGFLLLSASGAGRLRPAQQVWRPAQEVLRPAQFKEIESSFVAVGCIRRSRSCVRRSGSDRMKTINRNLISWEKGYKIWCTFEELKLRSKDLLQDSIEA</sequence>
<name>A0A2K3LF08_TRIPR</name>
<evidence type="ECO:0000313" key="2">
    <source>
        <dbReference type="Proteomes" id="UP000236291"/>
    </source>
</evidence>
<dbReference type="AlphaFoldDB" id="A0A2K3LF08"/>
<proteinExistence type="predicted"/>
<organism evidence="1 2">
    <name type="scientific">Trifolium pratense</name>
    <name type="common">Red clover</name>
    <dbReference type="NCBI Taxonomy" id="57577"/>
    <lineage>
        <taxon>Eukaryota</taxon>
        <taxon>Viridiplantae</taxon>
        <taxon>Streptophyta</taxon>
        <taxon>Embryophyta</taxon>
        <taxon>Tracheophyta</taxon>
        <taxon>Spermatophyta</taxon>
        <taxon>Magnoliopsida</taxon>
        <taxon>eudicotyledons</taxon>
        <taxon>Gunneridae</taxon>
        <taxon>Pentapetalae</taxon>
        <taxon>rosids</taxon>
        <taxon>fabids</taxon>
        <taxon>Fabales</taxon>
        <taxon>Fabaceae</taxon>
        <taxon>Papilionoideae</taxon>
        <taxon>50 kb inversion clade</taxon>
        <taxon>NPAAA clade</taxon>
        <taxon>Hologalegina</taxon>
        <taxon>IRL clade</taxon>
        <taxon>Trifolieae</taxon>
        <taxon>Trifolium</taxon>
    </lineage>
</organism>
<dbReference type="EMBL" id="ASHM01031818">
    <property type="protein sequence ID" value="PNX77115.1"/>
    <property type="molecule type" value="Genomic_DNA"/>
</dbReference>
<comment type="caution">
    <text evidence="1">The sequence shown here is derived from an EMBL/GenBank/DDBJ whole genome shotgun (WGS) entry which is preliminary data.</text>
</comment>